<comment type="catalytic activity">
    <reaction evidence="1 10">
        <text>2 ATP = 3',3'-c-di-AMP + 2 diphosphate</text>
        <dbReference type="Rhea" id="RHEA:35655"/>
        <dbReference type="ChEBI" id="CHEBI:30616"/>
        <dbReference type="ChEBI" id="CHEBI:33019"/>
        <dbReference type="ChEBI" id="CHEBI:71500"/>
        <dbReference type="EC" id="2.7.7.85"/>
    </reaction>
</comment>
<evidence type="ECO:0000256" key="3">
    <source>
        <dbReference type="ARBA" id="ARBA00022695"/>
    </source>
</evidence>
<dbReference type="InterPro" id="IPR018906">
    <property type="entry name" value="DNA_integrity_scan_DisA_link"/>
</dbReference>
<dbReference type="Pfam" id="PF10635">
    <property type="entry name" value="DisA-linker"/>
    <property type="match status" value="1"/>
</dbReference>
<keyword evidence="9 10" id="KW-0234">DNA repair</keyword>
<feature type="binding site" evidence="10">
    <location>
        <position position="109"/>
    </location>
    <ligand>
        <name>ATP</name>
        <dbReference type="ChEBI" id="CHEBI:30616"/>
    </ligand>
</feature>
<evidence type="ECO:0000256" key="10">
    <source>
        <dbReference type="HAMAP-Rule" id="MF_01438"/>
    </source>
</evidence>
<dbReference type="InterPro" id="IPR023763">
    <property type="entry name" value="DNA_integrity_scanning_protein"/>
</dbReference>
<dbReference type="InterPro" id="IPR003390">
    <property type="entry name" value="DNA_integrity_scan_DisA_N"/>
</dbReference>
<dbReference type="GO" id="GO:0106408">
    <property type="term" value="F:diadenylate cyclase activity"/>
    <property type="evidence" value="ECO:0007669"/>
    <property type="project" value="UniProtKB-EC"/>
</dbReference>
<dbReference type="SUPFAM" id="SSF143597">
    <property type="entry name" value="YojJ-like"/>
    <property type="match status" value="1"/>
</dbReference>
<sequence>MTPRYSEHVRAEHYRADDLRPEQAEALRQTMIRLAPGTELRDGLERIVRGRTGALIVLGFDRGLEQLITGGFPIDIEFSPTRLRELAKMDGAIIVSRDVTRILHAGIHLVPDPTIPATETGTRHRTAEQTSVQTGYPVIAVSQSMNTITIYVDGQRHQLEGSETILARATQALSTLERYKARLVEVTNALSNQEIENVVTVRDVAMVLQRLEMVRRISEEIRDDILELGVNGRLVDLHLEELSTGAGPSLSVVLRDYANAARRAGIGETLVDINQVEQQLAAMDSPHLVDLGQIAMLLGFPEGASDLDRHVEPRGFRLLSGITSLPQHLVERVVQRFDGLQELMAANVDELQEIEGVGESRARSVREGLSRFAEDSLLERYR</sequence>
<dbReference type="EMBL" id="JAVDXX010000001">
    <property type="protein sequence ID" value="MDR7294625.1"/>
    <property type="molecule type" value="Genomic_DNA"/>
</dbReference>
<dbReference type="InterPro" id="IPR038331">
    <property type="entry name" value="DisA_sf"/>
</dbReference>
<evidence type="ECO:0000313" key="12">
    <source>
        <dbReference type="EMBL" id="MDR7294625.1"/>
    </source>
</evidence>
<dbReference type="InterPro" id="IPR010994">
    <property type="entry name" value="RuvA_2-like"/>
</dbReference>
<dbReference type="Pfam" id="PF02457">
    <property type="entry name" value="DAC"/>
    <property type="match status" value="1"/>
</dbReference>
<feature type="binding site" evidence="10">
    <location>
        <begin position="122"/>
        <end position="126"/>
    </location>
    <ligand>
        <name>ATP</name>
        <dbReference type="ChEBI" id="CHEBI:30616"/>
    </ligand>
</feature>
<dbReference type="InterPro" id="IPR050338">
    <property type="entry name" value="DisA"/>
</dbReference>
<keyword evidence="3 10" id="KW-0548">Nucleotidyltransferase</keyword>
<keyword evidence="2 10" id="KW-0808">Transferase</keyword>
<comment type="function">
    <text evidence="10">Has also diadenylate cyclase activity, catalyzing the condensation of 2 ATP molecules into cyclic di-AMP (c-di-AMP). c-di-AMP likely acts as a signaling molecule that may couple DNA integrity with a cellular process.</text>
</comment>
<organism evidence="12 13">
    <name type="scientific">Pseudoglutamicibacter albus</name>
    <dbReference type="NCBI Taxonomy" id="98671"/>
    <lineage>
        <taxon>Bacteria</taxon>
        <taxon>Bacillati</taxon>
        <taxon>Actinomycetota</taxon>
        <taxon>Actinomycetes</taxon>
        <taxon>Micrococcales</taxon>
        <taxon>Micrococcaceae</taxon>
        <taxon>Pseudoglutamicibacter</taxon>
    </lineage>
</organism>
<keyword evidence="13" id="KW-1185">Reference proteome</keyword>
<keyword evidence="6 10" id="KW-0067">ATP-binding</keyword>
<dbReference type="PROSITE" id="PS51794">
    <property type="entry name" value="DAC"/>
    <property type="match status" value="1"/>
</dbReference>
<comment type="caution">
    <text evidence="12">The sequence shown here is derived from an EMBL/GenBank/DDBJ whole genome shotgun (WGS) entry which is preliminary data.</text>
</comment>
<dbReference type="SUPFAM" id="SSF47781">
    <property type="entry name" value="RuvA domain 2-like"/>
    <property type="match status" value="1"/>
</dbReference>
<dbReference type="HAMAP" id="MF_01438">
    <property type="entry name" value="DisA"/>
    <property type="match status" value="1"/>
</dbReference>
<evidence type="ECO:0000256" key="6">
    <source>
        <dbReference type="ARBA" id="ARBA00022840"/>
    </source>
</evidence>
<dbReference type="Gene3D" id="3.40.1700.10">
    <property type="entry name" value="DNA integrity scanning protein, DisA, N-terminal domain"/>
    <property type="match status" value="1"/>
</dbReference>
<dbReference type="InterPro" id="IPR000445">
    <property type="entry name" value="HhH_motif"/>
</dbReference>
<evidence type="ECO:0000256" key="8">
    <source>
        <dbReference type="ARBA" id="ARBA00023125"/>
    </source>
</evidence>
<keyword evidence="8 10" id="KW-0238">DNA-binding</keyword>
<proteinExistence type="inferred from homology"/>
<dbReference type="Gene3D" id="1.20.1260.110">
    <property type="entry name" value="DNA integrity scanning linker region"/>
    <property type="match status" value="1"/>
</dbReference>
<dbReference type="Gene3D" id="1.10.150.20">
    <property type="entry name" value="5' to 3' exonuclease, C-terminal subdomain"/>
    <property type="match status" value="1"/>
</dbReference>
<comment type="subunit">
    <text evidence="10">Homooctamer.</text>
</comment>
<evidence type="ECO:0000256" key="7">
    <source>
        <dbReference type="ARBA" id="ARBA00022842"/>
    </source>
</evidence>
<dbReference type="NCBIfam" id="NF010009">
    <property type="entry name" value="PRK13482.1"/>
    <property type="match status" value="1"/>
</dbReference>
<evidence type="ECO:0000313" key="13">
    <source>
        <dbReference type="Proteomes" id="UP001180715"/>
    </source>
</evidence>
<gene>
    <name evidence="10" type="primary">disA</name>
    <name evidence="12" type="ORF">J2S67_001893</name>
</gene>
<comment type="function">
    <text evidence="10">Participates in a DNA-damage check-point. DisA forms globular foci that rapidly scan along the chromosomes searching for lesions.</text>
</comment>
<feature type="domain" description="DAC" evidence="11">
    <location>
        <begin position="24"/>
        <end position="163"/>
    </location>
</feature>
<evidence type="ECO:0000256" key="2">
    <source>
        <dbReference type="ARBA" id="ARBA00022679"/>
    </source>
</evidence>
<dbReference type="Pfam" id="PF00633">
    <property type="entry name" value="HHH"/>
    <property type="match status" value="1"/>
</dbReference>
<dbReference type="EC" id="2.7.7.85" evidence="10"/>
<comment type="similarity">
    <text evidence="10">Belongs to the DisA family.</text>
</comment>
<evidence type="ECO:0000256" key="4">
    <source>
        <dbReference type="ARBA" id="ARBA00022741"/>
    </source>
</evidence>
<dbReference type="PANTHER" id="PTHR34185">
    <property type="entry name" value="DIADENYLATE CYCLASE"/>
    <property type="match status" value="1"/>
</dbReference>
<name>A0ABU1Z1X8_9MICC</name>
<keyword evidence="7 10" id="KW-0460">Magnesium</keyword>
<protein>
    <recommendedName>
        <fullName evidence="10">DNA integrity scanning protein DisA</fullName>
    </recommendedName>
    <alternativeName>
        <fullName evidence="10">Cyclic di-AMP synthase</fullName>
        <shortName evidence="10">c-di-AMP synthase</shortName>
    </alternativeName>
    <alternativeName>
        <fullName evidence="10">Diadenylate cyclase</fullName>
        <ecNumber evidence="10">2.7.7.85</ecNumber>
    </alternativeName>
</protein>
<dbReference type="Proteomes" id="UP001180715">
    <property type="component" value="Unassembled WGS sequence"/>
</dbReference>
<dbReference type="InterPro" id="IPR036888">
    <property type="entry name" value="DNA_integrity_DisA_N_sf"/>
</dbReference>
<dbReference type="PANTHER" id="PTHR34185:SF3">
    <property type="entry name" value="DNA INTEGRITY SCANNING PROTEIN DISA"/>
    <property type="match status" value="1"/>
</dbReference>
<evidence type="ECO:0000256" key="5">
    <source>
        <dbReference type="ARBA" id="ARBA00022763"/>
    </source>
</evidence>
<accession>A0ABU1Z1X8</accession>
<feature type="binding site" evidence="10">
    <location>
        <position position="91"/>
    </location>
    <ligand>
        <name>ATP</name>
        <dbReference type="ChEBI" id="CHEBI:30616"/>
    </ligand>
</feature>
<evidence type="ECO:0000256" key="9">
    <source>
        <dbReference type="ARBA" id="ARBA00023204"/>
    </source>
</evidence>
<evidence type="ECO:0000256" key="1">
    <source>
        <dbReference type="ARBA" id="ARBA00000877"/>
    </source>
</evidence>
<keyword evidence="4 10" id="KW-0547">Nucleotide-binding</keyword>
<keyword evidence="5 10" id="KW-0227">DNA damage</keyword>
<evidence type="ECO:0000259" key="11">
    <source>
        <dbReference type="PROSITE" id="PS51794"/>
    </source>
</evidence>
<reference evidence="12" key="1">
    <citation type="submission" date="2023-07" db="EMBL/GenBank/DDBJ databases">
        <title>Sequencing the genomes of 1000 actinobacteria strains.</title>
        <authorList>
            <person name="Klenk H.-P."/>
        </authorList>
    </citation>
    <scope>NUCLEOTIDE SEQUENCE</scope>
    <source>
        <strain evidence="12">DSM 13068</strain>
    </source>
</reference>
<comment type="cofactor">
    <cofactor evidence="10">
        <name>Mg(2+)</name>
        <dbReference type="ChEBI" id="CHEBI:18420"/>
    </cofactor>
</comment>